<dbReference type="GO" id="GO:0007129">
    <property type="term" value="P:homologous chromosome pairing at meiosis"/>
    <property type="evidence" value="ECO:0007669"/>
    <property type="project" value="TreeGrafter"/>
</dbReference>
<dbReference type="InterPro" id="IPR029448">
    <property type="entry name" value="FANCD2"/>
</dbReference>
<keyword evidence="2" id="KW-1017">Isopeptide bond</keyword>
<keyword evidence="4" id="KW-0539">Nucleus</keyword>
<evidence type="ECO:0000256" key="3">
    <source>
        <dbReference type="ARBA" id="ARBA00022843"/>
    </source>
</evidence>
<comment type="similarity">
    <text evidence="5">Belongs to the Fanconi anemia protein FANCD2 family.</text>
</comment>
<dbReference type="GO" id="GO:0070182">
    <property type="term" value="F:DNA polymerase binding"/>
    <property type="evidence" value="ECO:0007669"/>
    <property type="project" value="TreeGrafter"/>
</dbReference>
<dbReference type="GO" id="GO:1990918">
    <property type="term" value="P:double-strand break repair involved in meiotic recombination"/>
    <property type="evidence" value="ECO:0007669"/>
    <property type="project" value="TreeGrafter"/>
</dbReference>
<feature type="region of interest" description="Disordered" evidence="6">
    <location>
        <begin position="1312"/>
        <end position="1351"/>
    </location>
</feature>
<protein>
    <recommendedName>
        <fullName evidence="9">Fanconi anemia group D2 protein</fullName>
    </recommendedName>
</protein>
<dbReference type="PANTHER" id="PTHR32086:SF0">
    <property type="entry name" value="FANCONI ANEMIA GROUP D2 PROTEIN"/>
    <property type="match status" value="1"/>
</dbReference>
<dbReference type="Proteomes" id="UP000814243">
    <property type="component" value="Unassembled WGS sequence"/>
</dbReference>
<dbReference type="GO" id="GO:0000793">
    <property type="term" value="C:condensed chromosome"/>
    <property type="evidence" value="ECO:0007669"/>
    <property type="project" value="TreeGrafter"/>
</dbReference>
<sequence>MSKRASPELIDTSQKKKSKETDVSSTYFHVSLRDSGLILKHPPEKCTASLETIHIIRNLKKNLEKHFDYPRNLTDLFKNFEDECKDLEIFKHYLFPNILRISGDSAEEYPLSDSVIKILLSVPVIQNKISDYIFEKAIDLAAESMCGPWIQMILKCFSSLDSIVNTDKISTNLINLLDVASEKMVKLEIIIAIPDIIGDQEHDNIATELSRILSEDHDLIPAILDCLSYLCLSNDQYDQLQKKSLNLLASLSRCNYFPNFVKFLLMPGRMSDASYLEAVQGLRNALGWSDTMNVQERATSQVLTATAIRNSMVSSKVIGNAWLKAISLCKEFTHFKPIDFVILLIAYSISEEKQKQVENLIRKQMKLNILKIDILNQAFKQFIPMLKEYLKQYIDLSNSLLKTNTEPASSQELFAARMYTLSLQHLEDCSQTIVAGLLQLGLDSKHCVMRSLSILNDTVMRDISLLKPQSVQMLTLLDRMDSMSLDEVRAVMNLLCALAYVIRESVIKDDLHMIIRKELGSSNPRIKIQGILAGVHAVKFLLYEQRNVVDLERLLEGNAVTYASARYLPNSNLRDAAQIVELISRSTKQFPDITAFFYEELSKVVLLAPLSSHQLLSWLTDAVTNDLQQNFIVDSIQVDIINDLKLTMQYCLNAEGEVDEMIAINIAGLTLDPKSEVYIGILSPLFQLVQTLHYRQHDRNLTSIDALLGCPVVMPKFNIDLIEDMDSVAISNILDCLIHCINWFIELVNAFATQNDDDLNEKILKRISQIEELETTVREILIRSKISYKPPVCTFNVSKYTGEQTEMKSIKAQTGKQKGSTKKPGQNDSVLPQTVRSQATQNNASMKNCLELSHNVPVRPLHFNIINLLKIEMTEDEESTNELTVKSLIFVLKGLNSDIEKVLLSKIKRKTFLSKQNSVVYDAIKAVEYADTINKLLPQLVEHLKFVTLSMEKSIGNLDENEVEISYTPDLLNLITCLECIFNFCTIYFKWVGFKQHFNARFLRTALGILANESDETVSIRELVATVARNLQTYEKYCLQISTAVSLIEFLKSIYTHSESRDILKILKTLAQNFLSRQWKTPEGALEKGLFYNQSVDLLASIYFISNEVLALKNLTLQLTEDIKLLKNNKATLSTFKCINKSNFPILYRNLGSALHDATKTCLEKGLTNSEHLHLWKDVATIMKHMSDIAKTLENRNNLTAFIKKSIPVLKLFMSQGIPILEIQFKSENQEVLEILKILQQSTRFLQSLCCHSRLKKDTVLMSKVPHMRQLLETLIYKVKAVLAANNCSEAFWMGNLKNKDIHGEVIASQQSIVSEESVEDCDEQLPEDEDSDDTDDDMLNPDSRSVSDIV</sequence>
<comment type="subcellular location">
    <subcellularLocation>
        <location evidence="1">Nucleus</location>
    </subcellularLocation>
</comment>
<reference evidence="7" key="1">
    <citation type="journal article" date="2021" name="G3 (Bethesda)">
        <title>Genome and transcriptome analysis of the beet armyworm Spodoptera exigua reveals targets for pest control. .</title>
        <authorList>
            <person name="Simon S."/>
            <person name="Breeschoten T."/>
            <person name="Jansen H.J."/>
            <person name="Dirks R.P."/>
            <person name="Schranz M.E."/>
            <person name="Ros V.I.D."/>
        </authorList>
    </citation>
    <scope>NUCLEOTIDE SEQUENCE</scope>
    <source>
        <strain evidence="7">TB_SE_WUR_2020</strain>
    </source>
</reference>
<dbReference type="PANTHER" id="PTHR32086">
    <property type="entry name" value="FANCONI ANEMIA GROUP D2 PROTEIN"/>
    <property type="match status" value="1"/>
</dbReference>
<feature type="compositionally biased region" description="Acidic residues" evidence="6">
    <location>
        <begin position="1317"/>
        <end position="1340"/>
    </location>
</feature>
<dbReference type="GO" id="GO:0005634">
    <property type="term" value="C:nucleus"/>
    <property type="evidence" value="ECO:0007669"/>
    <property type="project" value="UniProtKB-SubCell"/>
</dbReference>
<keyword evidence="3" id="KW-0832">Ubl conjugation</keyword>
<evidence type="ECO:0000256" key="4">
    <source>
        <dbReference type="ARBA" id="ARBA00023242"/>
    </source>
</evidence>
<feature type="region of interest" description="Disordered" evidence="6">
    <location>
        <begin position="806"/>
        <end position="830"/>
    </location>
</feature>
<gene>
    <name evidence="7" type="ORF">HF086_015149</name>
</gene>
<dbReference type="EMBL" id="JACEFF010000625">
    <property type="protein sequence ID" value="KAH9633945.1"/>
    <property type="molecule type" value="Genomic_DNA"/>
</dbReference>
<proteinExistence type="inferred from homology"/>
<dbReference type="Pfam" id="PF14631">
    <property type="entry name" value="FancD2"/>
    <property type="match status" value="2"/>
</dbReference>
<feature type="compositionally biased region" description="Polar residues" evidence="6">
    <location>
        <begin position="811"/>
        <end position="830"/>
    </location>
</feature>
<evidence type="ECO:0000256" key="5">
    <source>
        <dbReference type="ARBA" id="ARBA00093456"/>
    </source>
</evidence>
<evidence type="ECO:0000256" key="6">
    <source>
        <dbReference type="SAM" id="MobiDB-lite"/>
    </source>
</evidence>
<evidence type="ECO:0000313" key="8">
    <source>
        <dbReference type="Proteomes" id="UP000814243"/>
    </source>
</evidence>
<evidence type="ECO:0008006" key="9">
    <source>
        <dbReference type="Google" id="ProtNLM"/>
    </source>
</evidence>
<accession>A0A922MCP7</accession>
<comment type="caution">
    <text evidence="7">The sequence shown here is derived from an EMBL/GenBank/DDBJ whole genome shotgun (WGS) entry which is preliminary data.</text>
</comment>
<dbReference type="GO" id="GO:0036297">
    <property type="term" value="P:interstrand cross-link repair"/>
    <property type="evidence" value="ECO:0007669"/>
    <property type="project" value="TreeGrafter"/>
</dbReference>
<name>A0A922MCP7_SPOEX</name>
<evidence type="ECO:0000256" key="1">
    <source>
        <dbReference type="ARBA" id="ARBA00004123"/>
    </source>
</evidence>
<evidence type="ECO:0000313" key="7">
    <source>
        <dbReference type="EMBL" id="KAH9633945.1"/>
    </source>
</evidence>
<dbReference type="GO" id="GO:0031573">
    <property type="term" value="P:mitotic intra-S DNA damage checkpoint signaling"/>
    <property type="evidence" value="ECO:0007669"/>
    <property type="project" value="TreeGrafter"/>
</dbReference>
<organism evidence="7 8">
    <name type="scientific">Spodoptera exigua</name>
    <name type="common">Beet armyworm</name>
    <name type="synonym">Noctua fulgens</name>
    <dbReference type="NCBI Taxonomy" id="7107"/>
    <lineage>
        <taxon>Eukaryota</taxon>
        <taxon>Metazoa</taxon>
        <taxon>Ecdysozoa</taxon>
        <taxon>Arthropoda</taxon>
        <taxon>Hexapoda</taxon>
        <taxon>Insecta</taxon>
        <taxon>Pterygota</taxon>
        <taxon>Neoptera</taxon>
        <taxon>Endopterygota</taxon>
        <taxon>Lepidoptera</taxon>
        <taxon>Glossata</taxon>
        <taxon>Ditrysia</taxon>
        <taxon>Noctuoidea</taxon>
        <taxon>Noctuidae</taxon>
        <taxon>Amphipyrinae</taxon>
        <taxon>Spodoptera</taxon>
    </lineage>
</organism>
<evidence type="ECO:0000256" key="2">
    <source>
        <dbReference type="ARBA" id="ARBA00022499"/>
    </source>
</evidence>